<evidence type="ECO:0000313" key="6">
    <source>
        <dbReference type="Proteomes" id="UP000671879"/>
    </source>
</evidence>
<dbReference type="Gene3D" id="3.30.70.20">
    <property type="match status" value="1"/>
</dbReference>
<dbReference type="InterPro" id="IPR017896">
    <property type="entry name" value="4Fe4S_Fe-S-bd"/>
</dbReference>
<evidence type="ECO:0000256" key="2">
    <source>
        <dbReference type="ARBA" id="ARBA00023004"/>
    </source>
</evidence>
<feature type="domain" description="4Fe-4S ferredoxin-type" evidence="4">
    <location>
        <begin position="214"/>
        <end position="235"/>
    </location>
</feature>
<dbReference type="KEGG" id="aram:KAR29_03555"/>
<dbReference type="PROSITE" id="PS51379">
    <property type="entry name" value="4FE4S_FER_2"/>
    <property type="match status" value="2"/>
</dbReference>
<dbReference type="SUPFAM" id="SSF54862">
    <property type="entry name" value="4Fe-4S ferredoxins"/>
    <property type="match status" value="1"/>
</dbReference>
<evidence type="ECO:0000256" key="3">
    <source>
        <dbReference type="ARBA" id="ARBA00023014"/>
    </source>
</evidence>
<dbReference type="InterPro" id="IPR029039">
    <property type="entry name" value="Flavoprotein-like_sf"/>
</dbReference>
<dbReference type="Proteomes" id="UP000671879">
    <property type="component" value="Chromosome"/>
</dbReference>
<dbReference type="InterPro" id="IPR047964">
    <property type="entry name" value="EFR1-like"/>
</dbReference>
<keyword evidence="1" id="KW-0479">Metal-binding</keyword>
<feature type="domain" description="4Fe-4S ferredoxin-type" evidence="4">
    <location>
        <begin position="179"/>
        <end position="207"/>
    </location>
</feature>
<keyword evidence="6" id="KW-1185">Reference proteome</keyword>
<dbReference type="NCBIfam" id="NF038196">
    <property type="entry name" value="ferrodoxin_EFR1"/>
    <property type="match status" value="1"/>
</dbReference>
<accession>A0A9Q7AEV4</accession>
<dbReference type="Pfam" id="PF00037">
    <property type="entry name" value="Fer4"/>
    <property type="match status" value="1"/>
</dbReference>
<dbReference type="GO" id="GO:0046872">
    <property type="term" value="F:metal ion binding"/>
    <property type="evidence" value="ECO:0007669"/>
    <property type="project" value="UniProtKB-KW"/>
</dbReference>
<dbReference type="AlphaFoldDB" id="A0A9Q7AEV4"/>
<dbReference type="SUPFAM" id="SSF52218">
    <property type="entry name" value="Flavoproteins"/>
    <property type="match status" value="1"/>
</dbReference>
<proteinExistence type="predicted"/>
<evidence type="ECO:0000259" key="4">
    <source>
        <dbReference type="PROSITE" id="PS51379"/>
    </source>
</evidence>
<keyword evidence="3" id="KW-0411">Iron-sulfur</keyword>
<evidence type="ECO:0000313" key="5">
    <source>
        <dbReference type="EMBL" id="QTX32999.1"/>
    </source>
</evidence>
<keyword evidence="2" id="KW-0408">Iron</keyword>
<dbReference type="EMBL" id="CP072943">
    <property type="protein sequence ID" value="QTX32999.1"/>
    <property type="molecule type" value="Genomic_DNA"/>
</dbReference>
<dbReference type="InterPro" id="IPR017900">
    <property type="entry name" value="4Fe4S_Fe_S_CS"/>
</dbReference>
<organism evidence="5 6">
    <name type="scientific">Aminithiophilus ramosus</name>
    <dbReference type="NCBI Taxonomy" id="3029084"/>
    <lineage>
        <taxon>Bacteria</taxon>
        <taxon>Thermotogati</taxon>
        <taxon>Synergistota</taxon>
        <taxon>Synergistia</taxon>
        <taxon>Synergistales</taxon>
        <taxon>Aminithiophilaceae</taxon>
        <taxon>Aminithiophilus</taxon>
    </lineage>
</organism>
<name>A0A9Q7AEV4_9BACT</name>
<reference evidence="6" key="1">
    <citation type="submission" date="2021-04" db="EMBL/GenBank/DDBJ databases">
        <title>A novel Synergistetes isolate from a pyrite-forming mixed culture.</title>
        <authorList>
            <person name="Bunk B."/>
            <person name="Sproer C."/>
            <person name="Spring S."/>
            <person name="Pester M."/>
        </authorList>
    </citation>
    <scope>NUCLEOTIDE SEQUENCE [LARGE SCALE GENOMIC DNA]</scope>
    <source>
        <strain evidence="6">J.5.4.2-T.3.5.2</strain>
    </source>
</reference>
<dbReference type="PROSITE" id="PS00198">
    <property type="entry name" value="4FE4S_FER_1"/>
    <property type="match status" value="1"/>
</dbReference>
<gene>
    <name evidence="5" type="ORF">KAR29_03555</name>
</gene>
<dbReference type="RefSeq" id="WP_274374267.1">
    <property type="nucleotide sequence ID" value="NZ_CP072943.1"/>
</dbReference>
<dbReference type="GO" id="GO:0051536">
    <property type="term" value="F:iron-sulfur cluster binding"/>
    <property type="evidence" value="ECO:0007669"/>
    <property type="project" value="UniProtKB-KW"/>
</dbReference>
<protein>
    <submittedName>
        <fullName evidence="5">EFR1 family ferrodoxin</fullName>
    </submittedName>
</protein>
<evidence type="ECO:0000256" key="1">
    <source>
        <dbReference type="ARBA" id="ARBA00022723"/>
    </source>
</evidence>
<dbReference type="Pfam" id="PF12798">
    <property type="entry name" value="Fer4_3"/>
    <property type="match status" value="1"/>
</dbReference>
<sequence>MHRLYVYSSTGNSLALAEGLGRRLGACELINMARHPEKEERVSGETVGLVFPVHAFGLPSVVRRFMERLSTDGASVYLLPNSAGMPLGASALAETVLRRRGLSVRAAFHVTMAGNYPPLSNPPSGRKRQNLADRGERALDAVAEAVREGREVSPPGRALRALSEFINGKAFERVSGEDRRFFADENCVGCGLCAELCPVGNIVLEGKRPRWLHRCVGCFACFHWCPQKALQYNRSSSAGRNRYNHPAVSLDRYRRWCRE</sequence>